<feature type="transmembrane region" description="Helical" evidence="6">
    <location>
        <begin position="192"/>
        <end position="213"/>
    </location>
</feature>
<accession>A0AB73I3Y9</accession>
<dbReference type="GO" id="GO:0004888">
    <property type="term" value="F:transmembrane signaling receptor activity"/>
    <property type="evidence" value="ECO:0007669"/>
    <property type="project" value="InterPro"/>
</dbReference>
<dbReference type="InterPro" id="IPR004090">
    <property type="entry name" value="Chemotax_Me-accpt_rcpt"/>
</dbReference>
<dbReference type="PRINTS" id="PR00260">
    <property type="entry name" value="CHEMTRNSDUCR"/>
</dbReference>
<dbReference type="AlphaFoldDB" id="A0AB73I3Y9"/>
<dbReference type="PROSITE" id="PS50111">
    <property type="entry name" value="CHEMOTAXIS_TRANSDUC_2"/>
    <property type="match status" value="1"/>
</dbReference>
<dbReference type="SUPFAM" id="SSF58104">
    <property type="entry name" value="Methyl-accepting chemotaxis protein (MCP) signaling domain"/>
    <property type="match status" value="1"/>
</dbReference>
<keyword evidence="6" id="KW-0812">Transmembrane</keyword>
<evidence type="ECO:0000256" key="2">
    <source>
        <dbReference type="ARBA" id="ARBA00022481"/>
    </source>
</evidence>
<dbReference type="Pfam" id="PF00672">
    <property type="entry name" value="HAMP"/>
    <property type="match status" value="1"/>
</dbReference>
<dbReference type="RefSeq" id="WP_020065360.1">
    <property type="nucleotide sequence ID" value="NZ_JAURTK010000001.1"/>
</dbReference>
<dbReference type="PANTHER" id="PTHR43531:SF14">
    <property type="entry name" value="METHYL-ACCEPTING CHEMOTAXIS PROTEIN I-RELATED"/>
    <property type="match status" value="1"/>
</dbReference>
<name>A0AB73I3Y9_9BURK</name>
<dbReference type="Pfam" id="PF00015">
    <property type="entry name" value="MCPsignal"/>
    <property type="match status" value="1"/>
</dbReference>
<dbReference type="SMART" id="SM00283">
    <property type="entry name" value="MA"/>
    <property type="match status" value="1"/>
</dbReference>
<evidence type="ECO:0000256" key="1">
    <source>
        <dbReference type="ARBA" id="ARBA00004370"/>
    </source>
</evidence>
<keyword evidence="2" id="KW-0488">Methylation</keyword>
<keyword evidence="4" id="KW-0807">Transducer</keyword>
<dbReference type="SMART" id="SM00304">
    <property type="entry name" value="HAMP"/>
    <property type="match status" value="1"/>
</dbReference>
<comment type="similarity">
    <text evidence="3">Belongs to the methyl-accepting chemotaxis (MCP) protein family.</text>
</comment>
<dbReference type="FunFam" id="1.10.287.950:FF:000001">
    <property type="entry name" value="Methyl-accepting chemotaxis sensory transducer"/>
    <property type="match status" value="1"/>
</dbReference>
<protein>
    <submittedName>
        <fullName evidence="9">Methyl-accepting chemotaxis protein</fullName>
    </submittedName>
</protein>
<evidence type="ECO:0000256" key="4">
    <source>
        <dbReference type="PROSITE-ProRule" id="PRU00284"/>
    </source>
</evidence>
<dbReference type="InterPro" id="IPR004089">
    <property type="entry name" value="MCPsignal_dom"/>
</dbReference>
<keyword evidence="6" id="KW-1133">Transmembrane helix</keyword>
<sequence>MKYLGNLRIGARLRVGFGVALLLLLLTGGLAVLQVSRIYGGTQDIAENWLPSVQSLGEIRALANGVRRASLRSILESDARQKQDQRTQHDAALSSLSTAMADYEKLVSSHEEQQIVDNMKKAWTTYLGSDKSLLELSESGDAGFAAAKTLATGESARQFTDALQWIEQGVKLNRAGAAAASTEAASNYRSTVVLTATLACAAILLSIFVAWLITRSIVTPLGRAVGIAETVARGDLTSDIAVSGSDETSQLLLALRNMNERLVDVVSRVRSSSESIATGSSQIAAGNTDLSQRTEEQAASLEETAASMEQLTATVKQNTDNAKQGNTLASNASEVAARGGEVVAQVVHTMHDISASSAKVAEIISVIEGIAFQTNILALNAAVEAARAGEEGRGFAVVASEVRGLAQRSASAAKEIKELISQSVAKVEAGTSLVDNAGTTMKEVVDSVKRVTDLMGEIASASVEQHTGIEQVNQAVMQMDEVTQQNAALVEEASAAAQSMAAQSGTLRELVSTFRLPAHVVGLASLPEHTTVAASRPMLKTRKSVQRRTDAPVMSGDSNPAWQSF</sequence>
<feature type="region of interest" description="Disordered" evidence="5">
    <location>
        <begin position="540"/>
        <end position="565"/>
    </location>
</feature>
<keyword evidence="6" id="KW-0472">Membrane</keyword>
<dbReference type="InterPro" id="IPR004091">
    <property type="entry name" value="Chemotax_Me-accpt_rcpt_Me-site"/>
</dbReference>
<evidence type="ECO:0000256" key="3">
    <source>
        <dbReference type="ARBA" id="ARBA00029447"/>
    </source>
</evidence>
<feature type="domain" description="Methyl-accepting transducer" evidence="7">
    <location>
        <begin position="272"/>
        <end position="501"/>
    </location>
</feature>
<dbReference type="GeneID" id="97014550"/>
<dbReference type="InterPro" id="IPR024478">
    <property type="entry name" value="HlyB_4HB_MCP"/>
</dbReference>
<dbReference type="GO" id="GO:0007165">
    <property type="term" value="P:signal transduction"/>
    <property type="evidence" value="ECO:0007669"/>
    <property type="project" value="UniProtKB-KW"/>
</dbReference>
<dbReference type="EMBL" id="JAURTK010000001">
    <property type="protein sequence ID" value="MDP9644706.1"/>
    <property type="molecule type" value="Genomic_DNA"/>
</dbReference>
<gene>
    <name evidence="9" type="ORF">J2793_000128</name>
</gene>
<feature type="domain" description="HAMP" evidence="8">
    <location>
        <begin position="215"/>
        <end position="267"/>
    </location>
</feature>
<dbReference type="PROSITE" id="PS00538">
    <property type="entry name" value="CHEMOTAXIS_TRANSDUC_1"/>
    <property type="match status" value="1"/>
</dbReference>
<evidence type="ECO:0000259" key="8">
    <source>
        <dbReference type="PROSITE" id="PS50885"/>
    </source>
</evidence>
<dbReference type="Pfam" id="PF12729">
    <property type="entry name" value="4HB_MCP_1"/>
    <property type="match status" value="1"/>
</dbReference>
<dbReference type="Gene3D" id="1.10.287.950">
    <property type="entry name" value="Methyl-accepting chemotaxis protein"/>
    <property type="match status" value="1"/>
</dbReference>
<dbReference type="Proteomes" id="UP001229486">
    <property type="component" value="Unassembled WGS sequence"/>
</dbReference>
<evidence type="ECO:0000259" key="7">
    <source>
        <dbReference type="PROSITE" id="PS50111"/>
    </source>
</evidence>
<organism evidence="9 10">
    <name type="scientific">Paraburkholderia caledonica</name>
    <dbReference type="NCBI Taxonomy" id="134536"/>
    <lineage>
        <taxon>Bacteria</taxon>
        <taxon>Pseudomonadati</taxon>
        <taxon>Pseudomonadota</taxon>
        <taxon>Betaproteobacteria</taxon>
        <taxon>Burkholderiales</taxon>
        <taxon>Burkholderiaceae</taxon>
        <taxon>Paraburkholderia</taxon>
    </lineage>
</organism>
<reference evidence="9" key="1">
    <citation type="submission" date="2023-07" db="EMBL/GenBank/DDBJ databases">
        <title>Sorghum-associated microbial communities from plants grown in Nebraska, USA.</title>
        <authorList>
            <person name="Schachtman D."/>
        </authorList>
    </citation>
    <scope>NUCLEOTIDE SEQUENCE</scope>
    <source>
        <strain evidence="9">DS1061</strain>
    </source>
</reference>
<proteinExistence type="inferred from homology"/>
<dbReference type="GO" id="GO:0006935">
    <property type="term" value="P:chemotaxis"/>
    <property type="evidence" value="ECO:0007669"/>
    <property type="project" value="InterPro"/>
</dbReference>
<dbReference type="CDD" id="cd06225">
    <property type="entry name" value="HAMP"/>
    <property type="match status" value="1"/>
</dbReference>
<feature type="compositionally biased region" description="Polar residues" evidence="5">
    <location>
        <begin position="556"/>
        <end position="565"/>
    </location>
</feature>
<evidence type="ECO:0000256" key="6">
    <source>
        <dbReference type="SAM" id="Phobius"/>
    </source>
</evidence>
<evidence type="ECO:0000256" key="5">
    <source>
        <dbReference type="SAM" id="MobiDB-lite"/>
    </source>
</evidence>
<dbReference type="PROSITE" id="PS50885">
    <property type="entry name" value="HAMP"/>
    <property type="match status" value="1"/>
</dbReference>
<dbReference type="PANTHER" id="PTHR43531">
    <property type="entry name" value="PROTEIN ICFG"/>
    <property type="match status" value="1"/>
</dbReference>
<evidence type="ECO:0000313" key="10">
    <source>
        <dbReference type="Proteomes" id="UP001229486"/>
    </source>
</evidence>
<comment type="caution">
    <text evidence="9">The sequence shown here is derived from an EMBL/GenBank/DDBJ whole genome shotgun (WGS) entry which is preliminary data.</text>
</comment>
<dbReference type="GO" id="GO:0005886">
    <property type="term" value="C:plasma membrane"/>
    <property type="evidence" value="ECO:0007669"/>
    <property type="project" value="TreeGrafter"/>
</dbReference>
<dbReference type="InterPro" id="IPR051310">
    <property type="entry name" value="MCP_chemotaxis"/>
</dbReference>
<evidence type="ECO:0000313" key="9">
    <source>
        <dbReference type="EMBL" id="MDP9644706.1"/>
    </source>
</evidence>
<comment type="subcellular location">
    <subcellularLocation>
        <location evidence="1">Membrane</location>
    </subcellularLocation>
</comment>
<dbReference type="InterPro" id="IPR003660">
    <property type="entry name" value="HAMP_dom"/>
</dbReference>
<dbReference type="CDD" id="cd11386">
    <property type="entry name" value="MCP_signal"/>
    <property type="match status" value="1"/>
</dbReference>